<evidence type="ECO:0000256" key="2">
    <source>
        <dbReference type="ARBA" id="ARBA00022980"/>
    </source>
</evidence>
<comment type="similarity">
    <text evidence="1">Belongs to the eukaryotic ribosomal protein eS7 family.</text>
</comment>
<dbReference type="GO" id="GO:0022627">
    <property type="term" value="C:cytosolic small ribosomal subunit"/>
    <property type="evidence" value="ECO:0007669"/>
    <property type="project" value="TreeGrafter"/>
</dbReference>
<dbReference type="GO" id="GO:0042274">
    <property type="term" value="P:ribosomal small subunit biogenesis"/>
    <property type="evidence" value="ECO:0007669"/>
    <property type="project" value="TreeGrafter"/>
</dbReference>
<dbReference type="Pfam" id="PF01251">
    <property type="entry name" value="Ribosomal_S7e"/>
    <property type="match status" value="1"/>
</dbReference>
<evidence type="ECO:0000313" key="5">
    <source>
        <dbReference type="EMBL" id="KAG6536527.1"/>
    </source>
</evidence>
<gene>
    <name evidence="5" type="ORF">ZIOFF_001585</name>
</gene>
<protein>
    <submittedName>
        <fullName evidence="5">Uncharacterized protein</fullName>
    </submittedName>
</protein>
<keyword evidence="6" id="KW-1185">Reference proteome</keyword>
<dbReference type="Proteomes" id="UP000734854">
    <property type="component" value="Unassembled WGS sequence"/>
</dbReference>
<evidence type="ECO:0000313" key="6">
    <source>
        <dbReference type="Proteomes" id="UP000734854"/>
    </source>
</evidence>
<feature type="region of interest" description="Disordered" evidence="4">
    <location>
        <begin position="1"/>
        <end position="57"/>
    </location>
</feature>
<dbReference type="InterPro" id="IPR000554">
    <property type="entry name" value="Ribosomal_eS7"/>
</dbReference>
<dbReference type="GO" id="GO:0003735">
    <property type="term" value="F:structural constituent of ribosome"/>
    <property type="evidence" value="ECO:0007669"/>
    <property type="project" value="InterPro"/>
</dbReference>
<feature type="compositionally biased region" description="Basic and acidic residues" evidence="4">
    <location>
        <begin position="26"/>
        <end position="38"/>
    </location>
</feature>
<keyword evidence="3" id="KW-0687">Ribonucleoprotein</keyword>
<sequence length="318" mass="35986">MTPSASYRPSPPATAADSPSSSSIGEELRHLTIAEPTKEQTPQPAVPPASSKGLRHPARLDFGTVGRSCLVRASHFLVEIADNTLFYYDCPDLPIEKSSLSLSRCIRIKPLGRRMPAYDGRKSLYMAGTFPFELKEFTVSLPENDGRMAKDFRVIIKLAGNTSIHNLKEFLAGRQIEAPQEAFFDLENANQELKSDLKDLYINSAVQIDMPGNRKAVVIHIPYRLRKAYKKIHVRLVRELEKKFSGKGEIAGFTSWVCRKRTREKLLGLQVGYSNYYIKLKRLSIRIAFLSHSWHSSYAGDQYALAMYRQWPTTTMVL</sequence>
<accession>A0A8J5HVL7</accession>
<organism evidence="5 6">
    <name type="scientific">Zingiber officinale</name>
    <name type="common">Ginger</name>
    <name type="synonym">Amomum zingiber</name>
    <dbReference type="NCBI Taxonomy" id="94328"/>
    <lineage>
        <taxon>Eukaryota</taxon>
        <taxon>Viridiplantae</taxon>
        <taxon>Streptophyta</taxon>
        <taxon>Embryophyta</taxon>
        <taxon>Tracheophyta</taxon>
        <taxon>Spermatophyta</taxon>
        <taxon>Magnoliopsida</taxon>
        <taxon>Liliopsida</taxon>
        <taxon>Zingiberales</taxon>
        <taxon>Zingiberaceae</taxon>
        <taxon>Zingiber</taxon>
    </lineage>
</organism>
<evidence type="ECO:0000256" key="3">
    <source>
        <dbReference type="ARBA" id="ARBA00023274"/>
    </source>
</evidence>
<dbReference type="EMBL" id="JACMSC010000001">
    <property type="protein sequence ID" value="KAG6536527.1"/>
    <property type="molecule type" value="Genomic_DNA"/>
</dbReference>
<dbReference type="GO" id="GO:0006364">
    <property type="term" value="P:rRNA processing"/>
    <property type="evidence" value="ECO:0007669"/>
    <property type="project" value="TreeGrafter"/>
</dbReference>
<name>A0A8J5HVL7_ZINOF</name>
<proteinExistence type="inferred from homology"/>
<dbReference type="GO" id="GO:0032040">
    <property type="term" value="C:small-subunit processome"/>
    <property type="evidence" value="ECO:0007669"/>
    <property type="project" value="TreeGrafter"/>
</dbReference>
<evidence type="ECO:0000256" key="1">
    <source>
        <dbReference type="ARBA" id="ARBA00007820"/>
    </source>
</evidence>
<dbReference type="GO" id="GO:0006412">
    <property type="term" value="P:translation"/>
    <property type="evidence" value="ECO:0007669"/>
    <property type="project" value="InterPro"/>
</dbReference>
<feature type="compositionally biased region" description="Low complexity" evidence="4">
    <location>
        <begin position="13"/>
        <end position="23"/>
    </location>
</feature>
<evidence type="ECO:0000256" key="4">
    <source>
        <dbReference type="SAM" id="MobiDB-lite"/>
    </source>
</evidence>
<dbReference type="AlphaFoldDB" id="A0A8J5HVL7"/>
<reference evidence="5 6" key="1">
    <citation type="submission" date="2020-08" db="EMBL/GenBank/DDBJ databases">
        <title>Plant Genome Project.</title>
        <authorList>
            <person name="Zhang R.-G."/>
        </authorList>
    </citation>
    <scope>NUCLEOTIDE SEQUENCE [LARGE SCALE GENOMIC DNA]</scope>
    <source>
        <tissue evidence="5">Rhizome</tissue>
    </source>
</reference>
<comment type="caution">
    <text evidence="5">The sequence shown here is derived from an EMBL/GenBank/DDBJ whole genome shotgun (WGS) entry which is preliminary data.</text>
</comment>
<dbReference type="PANTHER" id="PTHR11278:SF0">
    <property type="entry name" value="SMALL RIBOSOMAL SUBUNIT PROTEIN ES7"/>
    <property type="match status" value="1"/>
</dbReference>
<keyword evidence="2" id="KW-0689">Ribosomal protein</keyword>
<dbReference type="GO" id="GO:0030686">
    <property type="term" value="C:90S preribosome"/>
    <property type="evidence" value="ECO:0007669"/>
    <property type="project" value="TreeGrafter"/>
</dbReference>
<dbReference type="PANTHER" id="PTHR11278">
    <property type="entry name" value="40S RIBOSOMAL PROTEIN S7"/>
    <property type="match status" value="1"/>
</dbReference>